<dbReference type="Pfam" id="PF16586">
    <property type="entry name" value="DUF5060"/>
    <property type="match status" value="1"/>
</dbReference>
<evidence type="ECO:0000259" key="2">
    <source>
        <dbReference type="Pfam" id="PF16586"/>
    </source>
</evidence>
<organism evidence="3">
    <name type="scientific">marine sediment metagenome</name>
    <dbReference type="NCBI Taxonomy" id="412755"/>
    <lineage>
        <taxon>unclassified sequences</taxon>
        <taxon>metagenomes</taxon>
        <taxon>ecological metagenomes</taxon>
    </lineage>
</organism>
<gene>
    <name evidence="3" type="ORF">S12H4_49197</name>
</gene>
<feature type="non-terminal residue" evidence="3">
    <location>
        <position position="247"/>
    </location>
</feature>
<sequence>TILLPAMLFGQKKIEKWDVFELTLNGSSTGNPFLEIELSATFSLNNKNIFVKGFYDGNGIYKVRFMPEEKGVWKYETKSNDPQLHGIKGKFKCKKPSGNNKGPIKVAGKYHFKYANGNPFYPVGTTLYCWELENYETTLASLEGTGINKVRYMPFPHKGNKLPLKPFEGEKHNWDFYRPNPDFWVMIDKSVQDLAKLGIQADFILFHPYDRKEFGLDKMNKKEKVFYLEYVVARLSAYRNIWWSMAN</sequence>
<dbReference type="PANTHER" id="PTHR37836:SF2">
    <property type="entry name" value="DUF4038 DOMAIN-CONTAINING PROTEIN"/>
    <property type="match status" value="1"/>
</dbReference>
<feature type="domain" description="Apiosidase-like catalytic" evidence="1">
    <location>
        <begin position="109"/>
        <end position="245"/>
    </location>
</feature>
<dbReference type="SUPFAM" id="SSF51445">
    <property type="entry name" value="(Trans)glycosidases"/>
    <property type="match status" value="1"/>
</dbReference>
<accession>X1TY53</accession>
<dbReference type="AlphaFoldDB" id="X1TY53"/>
<dbReference type="InterPro" id="IPR025277">
    <property type="entry name" value="Apiosidase-like_cat_dom"/>
</dbReference>
<dbReference type="PANTHER" id="PTHR37836">
    <property type="entry name" value="LMO1036 PROTEIN"/>
    <property type="match status" value="1"/>
</dbReference>
<reference evidence="3" key="1">
    <citation type="journal article" date="2014" name="Front. Microbiol.">
        <title>High frequency of phylogenetically diverse reductive dehalogenase-homologous genes in deep subseafloor sedimentary metagenomes.</title>
        <authorList>
            <person name="Kawai M."/>
            <person name="Futagami T."/>
            <person name="Toyoda A."/>
            <person name="Takaki Y."/>
            <person name="Nishi S."/>
            <person name="Hori S."/>
            <person name="Arai W."/>
            <person name="Tsubouchi T."/>
            <person name="Morono Y."/>
            <person name="Uchiyama I."/>
            <person name="Ito T."/>
            <person name="Fujiyama A."/>
            <person name="Inagaki F."/>
            <person name="Takami H."/>
        </authorList>
    </citation>
    <scope>NUCLEOTIDE SEQUENCE</scope>
    <source>
        <strain evidence="3">Expedition CK06-06</strain>
    </source>
</reference>
<name>X1TY53_9ZZZZ</name>
<feature type="domain" description="DUF5060" evidence="2">
    <location>
        <begin position="13"/>
        <end position="80"/>
    </location>
</feature>
<proteinExistence type="predicted"/>
<comment type="caution">
    <text evidence="3">The sequence shown here is derived from an EMBL/GenBank/DDBJ whole genome shotgun (WGS) entry which is preliminary data.</text>
</comment>
<protein>
    <submittedName>
        <fullName evidence="3">Uncharacterized protein</fullName>
    </submittedName>
</protein>
<evidence type="ECO:0000313" key="3">
    <source>
        <dbReference type="EMBL" id="GAJ10268.1"/>
    </source>
</evidence>
<feature type="non-terminal residue" evidence="3">
    <location>
        <position position="1"/>
    </location>
</feature>
<dbReference type="Pfam" id="PF13204">
    <property type="entry name" value="Apiosidase"/>
    <property type="match status" value="1"/>
</dbReference>
<dbReference type="InterPro" id="IPR017853">
    <property type="entry name" value="GH"/>
</dbReference>
<dbReference type="Gene3D" id="2.60.40.10">
    <property type="entry name" value="Immunoglobulins"/>
    <property type="match status" value="1"/>
</dbReference>
<dbReference type="InterPro" id="IPR032260">
    <property type="entry name" value="DUF5060"/>
</dbReference>
<dbReference type="InterPro" id="IPR013783">
    <property type="entry name" value="Ig-like_fold"/>
</dbReference>
<evidence type="ECO:0000259" key="1">
    <source>
        <dbReference type="Pfam" id="PF13204"/>
    </source>
</evidence>
<dbReference type="EMBL" id="BARW01030843">
    <property type="protein sequence ID" value="GAJ10268.1"/>
    <property type="molecule type" value="Genomic_DNA"/>
</dbReference>
<dbReference type="Gene3D" id="3.20.20.80">
    <property type="entry name" value="Glycosidases"/>
    <property type="match status" value="1"/>
</dbReference>